<dbReference type="HAMAP" id="MF_02239">
    <property type="entry name" value="HemJ"/>
    <property type="match status" value="1"/>
</dbReference>
<dbReference type="RefSeq" id="WP_089216066.1">
    <property type="nucleotide sequence ID" value="NZ_FZPA01000007.1"/>
</dbReference>
<dbReference type="AlphaFoldDB" id="A0A239IBP2"/>
<proteinExistence type="inferred from homology"/>
<feature type="transmembrane region" description="Helical" evidence="14">
    <location>
        <begin position="128"/>
        <end position="146"/>
    </location>
</feature>
<evidence type="ECO:0000313" key="17">
    <source>
        <dbReference type="Proteomes" id="UP000198339"/>
    </source>
</evidence>
<dbReference type="GO" id="GO:0005886">
    <property type="term" value="C:plasma membrane"/>
    <property type="evidence" value="ECO:0007669"/>
    <property type="project" value="UniProtKB-SubCell"/>
</dbReference>
<dbReference type="OrthoDB" id="9800824at2"/>
<comment type="similarity">
    <text evidence="3 14 15">Belongs to the HemJ family.</text>
</comment>
<comment type="catalytic activity">
    <reaction evidence="13 14 15">
        <text>protoporphyrinogen IX + 3 A = protoporphyrin IX + 3 AH2</text>
        <dbReference type="Rhea" id="RHEA:62000"/>
        <dbReference type="ChEBI" id="CHEBI:13193"/>
        <dbReference type="ChEBI" id="CHEBI:17499"/>
        <dbReference type="ChEBI" id="CHEBI:57306"/>
        <dbReference type="ChEBI" id="CHEBI:57307"/>
    </reaction>
</comment>
<evidence type="ECO:0000256" key="12">
    <source>
        <dbReference type="ARBA" id="ARBA00023136"/>
    </source>
</evidence>
<feature type="transmembrane region" description="Helical" evidence="14">
    <location>
        <begin position="62"/>
        <end position="82"/>
    </location>
</feature>
<keyword evidence="17" id="KW-1185">Reference proteome</keyword>
<feature type="transmembrane region" description="Helical" evidence="14">
    <location>
        <begin position="88"/>
        <end position="107"/>
    </location>
</feature>
<evidence type="ECO:0000256" key="11">
    <source>
        <dbReference type="ARBA" id="ARBA00023004"/>
    </source>
</evidence>
<comment type="cofactor">
    <cofactor evidence="14 15">
        <name>heme b</name>
        <dbReference type="ChEBI" id="CHEBI:60344"/>
    </cofactor>
    <text evidence="14 15">Binds 1 heme b (iron(II)-protoporphyrin IX) group per subunit.</text>
</comment>
<evidence type="ECO:0000256" key="10">
    <source>
        <dbReference type="ARBA" id="ARBA00023002"/>
    </source>
</evidence>
<dbReference type="EMBL" id="FZPA01000007">
    <property type="protein sequence ID" value="SNS91176.1"/>
    <property type="molecule type" value="Genomic_DNA"/>
</dbReference>
<evidence type="ECO:0000256" key="3">
    <source>
        <dbReference type="ARBA" id="ARBA00006501"/>
    </source>
</evidence>
<dbReference type="EC" id="1.3.99.-" evidence="14 15"/>
<dbReference type="UniPathway" id="UPA00251">
    <property type="reaction ID" value="UER00324"/>
</dbReference>
<accession>A0A239IBP2</accession>
<evidence type="ECO:0000256" key="7">
    <source>
        <dbReference type="ARBA" id="ARBA00022692"/>
    </source>
</evidence>
<keyword evidence="12 14" id="KW-0472">Membrane</keyword>
<evidence type="ECO:0000256" key="15">
    <source>
        <dbReference type="PIRNR" id="PIRNR004638"/>
    </source>
</evidence>
<feature type="binding site" description="axial binding residue" evidence="14">
    <location>
        <position position="18"/>
    </location>
    <ligand>
        <name>heme</name>
        <dbReference type="ChEBI" id="CHEBI:30413"/>
    </ligand>
    <ligandPart>
        <name>Fe</name>
        <dbReference type="ChEBI" id="CHEBI:18248"/>
    </ligandPart>
</feature>
<reference evidence="16 17" key="1">
    <citation type="submission" date="2017-06" db="EMBL/GenBank/DDBJ databases">
        <authorList>
            <person name="Kim H.J."/>
            <person name="Triplett B.A."/>
        </authorList>
    </citation>
    <scope>NUCLEOTIDE SEQUENCE [LARGE SCALE GENOMIC DNA]</scope>
    <source>
        <strain evidence="16 17">DS15</strain>
    </source>
</reference>
<dbReference type="PIRSF" id="PIRSF004638">
    <property type="entry name" value="UCP004638"/>
    <property type="match status" value="1"/>
</dbReference>
<evidence type="ECO:0000256" key="4">
    <source>
        <dbReference type="ARBA" id="ARBA00017504"/>
    </source>
</evidence>
<gene>
    <name evidence="16" type="ORF">SAMN06295955_107139</name>
</gene>
<evidence type="ECO:0000313" key="16">
    <source>
        <dbReference type="EMBL" id="SNS91176.1"/>
    </source>
</evidence>
<dbReference type="GO" id="GO:0046872">
    <property type="term" value="F:metal ion binding"/>
    <property type="evidence" value="ECO:0007669"/>
    <property type="project" value="UniProtKB-UniRule"/>
</dbReference>
<organism evidence="16 17">
    <name type="scientific">Sphingopyxis indica</name>
    <dbReference type="NCBI Taxonomy" id="436663"/>
    <lineage>
        <taxon>Bacteria</taxon>
        <taxon>Pseudomonadati</taxon>
        <taxon>Pseudomonadota</taxon>
        <taxon>Alphaproteobacteria</taxon>
        <taxon>Sphingomonadales</taxon>
        <taxon>Sphingomonadaceae</taxon>
        <taxon>Sphingopyxis</taxon>
    </lineage>
</organism>
<keyword evidence="10 14" id="KW-0560">Oxidoreductase</keyword>
<keyword evidence="9 14" id="KW-1133">Transmembrane helix</keyword>
<comment type="pathway">
    <text evidence="2 14 15">Porphyrin-containing compound metabolism; protoporphyrin-IX biosynthesis; protoporphyrin-IX from protoporphyrinogen-IX: step 1/1.</text>
</comment>
<feature type="transmembrane region" description="Helical" evidence="14">
    <location>
        <begin position="12"/>
        <end position="31"/>
    </location>
</feature>
<dbReference type="GO" id="GO:0070818">
    <property type="term" value="F:protoporphyrinogen oxidase activity"/>
    <property type="evidence" value="ECO:0007669"/>
    <property type="project" value="UniProtKB-UniRule"/>
</dbReference>
<keyword evidence="6 14" id="KW-0349">Heme</keyword>
<evidence type="ECO:0000256" key="5">
    <source>
        <dbReference type="ARBA" id="ARBA00022475"/>
    </source>
</evidence>
<evidence type="ECO:0000256" key="2">
    <source>
        <dbReference type="ARBA" id="ARBA00005073"/>
    </source>
</evidence>
<dbReference type="PANTHER" id="PTHR40255">
    <property type="entry name" value="UPF0093 MEMBRANE PROTEIN SLR1790"/>
    <property type="match status" value="1"/>
</dbReference>
<evidence type="ECO:0000256" key="14">
    <source>
        <dbReference type="HAMAP-Rule" id="MF_02239"/>
    </source>
</evidence>
<keyword evidence="5 14" id="KW-1003">Cell membrane</keyword>
<dbReference type="Proteomes" id="UP000198339">
    <property type="component" value="Unassembled WGS sequence"/>
</dbReference>
<evidence type="ECO:0000256" key="13">
    <source>
        <dbReference type="ARBA" id="ARBA00048390"/>
    </source>
</evidence>
<dbReference type="PANTHER" id="PTHR40255:SF1">
    <property type="entry name" value="PROTOPORPHYRINOGEN IX OXIDASE"/>
    <property type="match status" value="1"/>
</dbReference>
<dbReference type="GO" id="GO:0006782">
    <property type="term" value="P:protoporphyrinogen IX biosynthetic process"/>
    <property type="evidence" value="ECO:0007669"/>
    <property type="project" value="UniProtKB-UniRule"/>
</dbReference>
<keyword evidence="7 14" id="KW-0812">Transmembrane</keyword>
<evidence type="ECO:0000256" key="1">
    <source>
        <dbReference type="ARBA" id="ARBA00004651"/>
    </source>
</evidence>
<keyword evidence="11 14" id="KW-0408">Iron</keyword>
<comment type="subcellular location">
    <subcellularLocation>
        <location evidence="1 14">Cell membrane</location>
        <topology evidence="1 14">Multi-pass membrane protein</topology>
    </subcellularLocation>
</comment>
<dbReference type="InterPro" id="IPR005265">
    <property type="entry name" value="HemJ-like"/>
</dbReference>
<dbReference type="Pfam" id="PF03653">
    <property type="entry name" value="UPF0093"/>
    <property type="match status" value="1"/>
</dbReference>
<feature type="binding site" description="axial binding residue" evidence="14">
    <location>
        <position position="93"/>
    </location>
    <ligand>
        <name>heme</name>
        <dbReference type="ChEBI" id="CHEBI:30413"/>
    </ligand>
    <ligandPart>
        <name>Fe</name>
        <dbReference type="ChEBI" id="CHEBI:18248"/>
    </ligandPart>
</feature>
<keyword evidence="8 14" id="KW-0479">Metal-binding</keyword>
<comment type="function">
    <text evidence="14 15">Catalyzes the oxidation of protoporphyrinogen IX to protoporphyrin IX.</text>
</comment>
<sequence length="148" mass="17223">MDWTGFLGATMLWVKAAHIIFVIFFIAGLFMMPRFFVYHHQCPVGSEEDKKWIEREDRLRRIILNPSIILVWVLGLMLAFNGDYWREGWLHAKIFFVLLLSAYHGWVVGYAKKLAKGERRLSEKQLRLLNEIPGIAAAIIVILVVVRP</sequence>
<comment type="subunit">
    <text evidence="14">Homodimer.</text>
</comment>
<evidence type="ECO:0000256" key="9">
    <source>
        <dbReference type="ARBA" id="ARBA00022989"/>
    </source>
</evidence>
<protein>
    <recommendedName>
        <fullName evidence="4 14">Protoporphyrinogen IX oxidase</fullName>
        <shortName evidence="14">PPO</shortName>
        <ecNumber evidence="14 15">1.3.99.-</ecNumber>
    </recommendedName>
</protein>
<name>A0A239IBP2_9SPHN</name>
<evidence type="ECO:0000256" key="6">
    <source>
        <dbReference type="ARBA" id="ARBA00022617"/>
    </source>
</evidence>
<evidence type="ECO:0000256" key="8">
    <source>
        <dbReference type="ARBA" id="ARBA00022723"/>
    </source>
</evidence>